<reference evidence="4" key="2">
    <citation type="submission" date="2025-05" db="UniProtKB">
        <authorList>
            <consortium name="Ensembl"/>
        </authorList>
    </citation>
    <scope>IDENTIFICATION</scope>
</reference>
<feature type="domain" description="BTB/POZ" evidence="2">
    <location>
        <begin position="455"/>
        <end position="560"/>
    </location>
</feature>
<feature type="domain" description="BTBDG BTB/POZ" evidence="3">
    <location>
        <begin position="153"/>
        <end position="280"/>
    </location>
</feature>
<dbReference type="InterPro" id="IPR056426">
    <property type="entry name" value="BTB_BTBDG"/>
</dbReference>
<dbReference type="GeneID" id="109082616"/>
<organism evidence="4 5">
    <name type="scientific">Cyprinus carpio</name>
    <name type="common">Common carp</name>
    <dbReference type="NCBI Taxonomy" id="7962"/>
    <lineage>
        <taxon>Eukaryota</taxon>
        <taxon>Metazoa</taxon>
        <taxon>Chordata</taxon>
        <taxon>Craniata</taxon>
        <taxon>Vertebrata</taxon>
        <taxon>Euteleostomi</taxon>
        <taxon>Actinopterygii</taxon>
        <taxon>Neopterygii</taxon>
        <taxon>Teleostei</taxon>
        <taxon>Ostariophysi</taxon>
        <taxon>Cypriniformes</taxon>
        <taxon>Cyprinidae</taxon>
        <taxon>Cyprininae</taxon>
        <taxon>Cyprinus</taxon>
    </lineage>
</organism>
<keyword evidence="5" id="KW-1185">Reference proteome</keyword>
<evidence type="ECO:0000259" key="3">
    <source>
        <dbReference type="Pfam" id="PF23998"/>
    </source>
</evidence>
<accession>A0A8C1KT28</accession>
<reference evidence="6" key="1">
    <citation type="submission" date="2025-04" db="UniProtKB">
        <authorList>
            <consortium name="RefSeq"/>
        </authorList>
    </citation>
    <scope>IDENTIFICATION</scope>
    <source>
        <tissue evidence="6">Muscle</tissue>
    </source>
</reference>
<sequence length="581" mass="66558">MHIQGSHLSNRNMPFRPHTRSMFITSHNSQQNSTRSVSARSLCQRTQAGHTNRWQLAGALGSDLLGHAQVQRAEEFGDKSADRKILSADPMALHWHEDATSCPQSLLPRLVHPLSASRRTGLCKDVTWSSKLDSSVEQFYILSRRVTQNAKPDAVLECLGVRWKLHCSVLSDSSKLSELYTNSKRQRDVQLQERAAIGKDSRASKSTCERGLAYRKWHLSGPLILRLPVTDASINKEALSFALRTLYDPEEPPNEWGETVLSTAALLGMSNLFQKCLKEMLTNISSSTVCSFHRVSCKFKETILQRACERWLELFLVIELSCHIKLRDLPFDLLLKTLLSPRLFTSNEYEVLRAVLYWLYLQLNPFRQTLPAHSNVITFFSKETAVFLEQPQGQKYITIFQALRMHGITEWQHLQELQNIRVLPECWLLHILSNHYHTLYSGGDMAMTDFSKQAIRFGMMFDREQECCTQTISLYGFYFLLQAAKMGESDTYSFSIERLRHWDPALCQSSIVSRPYSVRSDRSVCYHITVQSYASGEWQEHSSGPVNQEFGLCKRRCRSKPFQIEGLSPPILVTFSLAFPF</sequence>
<evidence type="ECO:0000313" key="6">
    <source>
        <dbReference type="RefSeq" id="XP_042623277.1"/>
    </source>
</evidence>
<dbReference type="InterPro" id="IPR011333">
    <property type="entry name" value="SKP1/BTB/POZ_sf"/>
</dbReference>
<dbReference type="InterPro" id="IPR048859">
    <property type="entry name" value="BTBD16_C"/>
</dbReference>
<dbReference type="Proteomes" id="UP000694427">
    <property type="component" value="Unplaced"/>
</dbReference>
<dbReference type="Ensembl" id="ENSCCRT00010056739.1">
    <property type="protein sequence ID" value="ENSCCRP00010051743.1"/>
    <property type="gene ID" value="ENSCCRG00010021949.1"/>
</dbReference>
<dbReference type="KEGG" id="ccar:109082616"/>
<dbReference type="Proteomes" id="UP001155660">
    <property type="component" value="Chromosome A12"/>
</dbReference>
<gene>
    <name evidence="4 6" type="primary">LOC109082616</name>
</gene>
<dbReference type="RefSeq" id="XP_042623277.1">
    <property type="nucleotide sequence ID" value="XM_042767343.1"/>
</dbReference>
<evidence type="ECO:0000256" key="1">
    <source>
        <dbReference type="ARBA" id="ARBA00016271"/>
    </source>
</evidence>
<dbReference type="PANTHER" id="PTHR46843">
    <property type="entry name" value="BTB/POZ DOMAIN-CONTAINING PROTEIN 16"/>
    <property type="match status" value="1"/>
</dbReference>
<dbReference type="Pfam" id="PF21059">
    <property type="entry name" value="BTBD16_C"/>
    <property type="match status" value="1"/>
</dbReference>
<protein>
    <recommendedName>
        <fullName evidence="1">BTB/POZ domain-containing protein 16</fullName>
    </recommendedName>
</protein>
<dbReference type="InterPro" id="IPR042833">
    <property type="entry name" value="BTBD16"/>
</dbReference>
<name>A0A8C1KT28_CYPCA</name>
<dbReference type="CDD" id="cd18492">
    <property type="entry name" value="BACK_BTBD16"/>
    <property type="match status" value="1"/>
</dbReference>
<proteinExistence type="predicted"/>
<dbReference type="Pfam" id="PF23998">
    <property type="entry name" value="BTB_BTBDG"/>
    <property type="match status" value="1"/>
</dbReference>
<dbReference type="PANTHER" id="PTHR46843:SF1">
    <property type="entry name" value="BTB_POZ DOMAIN-CONTAINING PROTEIN 16"/>
    <property type="match status" value="1"/>
</dbReference>
<dbReference type="AlphaFoldDB" id="A0A8C1KT28"/>
<dbReference type="Gene3D" id="3.30.710.10">
    <property type="entry name" value="Potassium Channel Kv1.1, Chain A"/>
    <property type="match status" value="1"/>
</dbReference>
<dbReference type="OrthoDB" id="6359943at2759"/>
<evidence type="ECO:0000259" key="2">
    <source>
        <dbReference type="Pfam" id="PF21059"/>
    </source>
</evidence>
<evidence type="ECO:0000313" key="4">
    <source>
        <dbReference type="Ensembl" id="ENSCCRP00010051743.1"/>
    </source>
</evidence>
<evidence type="ECO:0000313" key="5">
    <source>
        <dbReference type="Proteomes" id="UP000694427"/>
    </source>
</evidence>